<dbReference type="AlphaFoldDB" id="A0A9X0WBE5"/>
<comment type="caution">
    <text evidence="2">The sequence shown here is derived from an EMBL/GenBank/DDBJ whole genome shotgun (WGS) entry which is preliminary data.</text>
</comment>
<dbReference type="InterPro" id="IPR035069">
    <property type="entry name" value="TTHA1013/TTHA0281-like"/>
</dbReference>
<evidence type="ECO:0000313" key="3">
    <source>
        <dbReference type="Proteomes" id="UP001138768"/>
    </source>
</evidence>
<evidence type="ECO:0000259" key="1">
    <source>
        <dbReference type="Pfam" id="PF15919"/>
    </source>
</evidence>
<reference evidence="2 3" key="1">
    <citation type="journal article" date="2020" name="Microorganisms">
        <title>Osmotic Adaptation and Compatible Solute Biosynthesis of Phototrophic Bacteria as Revealed from Genome Analyses.</title>
        <authorList>
            <person name="Imhoff J.F."/>
            <person name="Rahn T."/>
            <person name="Kunzel S."/>
            <person name="Keller A."/>
            <person name="Neulinger S.C."/>
        </authorList>
    </citation>
    <scope>NUCLEOTIDE SEQUENCE [LARGE SCALE GENOMIC DNA]</scope>
    <source>
        <strain evidence="2 3">DSM 25653</strain>
    </source>
</reference>
<protein>
    <recommendedName>
        <fullName evidence="1">HicB-like antitoxin of toxin-antitoxin system domain-containing protein</fullName>
    </recommendedName>
</protein>
<evidence type="ECO:0000313" key="2">
    <source>
        <dbReference type="EMBL" id="MBK1620485.1"/>
    </source>
</evidence>
<dbReference type="Pfam" id="PF15919">
    <property type="entry name" value="HicB_lk_antitox"/>
    <property type="match status" value="1"/>
</dbReference>
<proteinExistence type="predicted"/>
<feature type="domain" description="HicB-like antitoxin of toxin-antitoxin system" evidence="1">
    <location>
        <begin position="5"/>
        <end position="63"/>
    </location>
</feature>
<name>A0A9X0WBE5_9GAMM</name>
<gene>
    <name evidence="2" type="ORF">CKO42_19005</name>
</gene>
<dbReference type="RefSeq" id="WP_200247488.1">
    <property type="nucleotide sequence ID" value="NZ_JAXUFI010000028.1"/>
</dbReference>
<sequence>MAAKYEIIIYWSNEDNAYLAEVPELPGCMADGESYQKALQNAEIIIQEWIETARELDRPVPEPRGKLMYA</sequence>
<accession>A0A9X0WBE5</accession>
<dbReference type="InterPro" id="IPR031807">
    <property type="entry name" value="HicB-like"/>
</dbReference>
<dbReference type="EMBL" id="NRRY01000041">
    <property type="protein sequence ID" value="MBK1620485.1"/>
    <property type="molecule type" value="Genomic_DNA"/>
</dbReference>
<keyword evidence="3" id="KW-1185">Reference proteome</keyword>
<dbReference type="PANTHER" id="PTHR34504:SF2">
    <property type="entry name" value="UPF0150 PROTEIN SSL0259"/>
    <property type="match status" value="1"/>
</dbReference>
<dbReference type="PANTHER" id="PTHR34504">
    <property type="entry name" value="ANTITOXIN HICB"/>
    <property type="match status" value="1"/>
</dbReference>
<dbReference type="SUPFAM" id="SSF143100">
    <property type="entry name" value="TTHA1013/TTHA0281-like"/>
    <property type="match status" value="1"/>
</dbReference>
<organism evidence="2 3">
    <name type="scientific">Lamprobacter modestohalophilus</name>
    <dbReference type="NCBI Taxonomy" id="1064514"/>
    <lineage>
        <taxon>Bacteria</taxon>
        <taxon>Pseudomonadati</taxon>
        <taxon>Pseudomonadota</taxon>
        <taxon>Gammaproteobacteria</taxon>
        <taxon>Chromatiales</taxon>
        <taxon>Chromatiaceae</taxon>
        <taxon>Lamprobacter</taxon>
    </lineage>
</organism>
<dbReference type="Proteomes" id="UP001138768">
    <property type="component" value="Unassembled WGS sequence"/>
</dbReference>
<dbReference type="Gene3D" id="3.30.160.250">
    <property type="match status" value="1"/>
</dbReference>
<dbReference type="InterPro" id="IPR051404">
    <property type="entry name" value="TA_system_antitoxin"/>
</dbReference>